<reference evidence="2" key="1">
    <citation type="submission" date="2022-07" db="EMBL/GenBank/DDBJ databases">
        <title>Genome Sequence of Physisporinus lineatus.</title>
        <authorList>
            <person name="Buettner E."/>
        </authorList>
    </citation>
    <scope>NUCLEOTIDE SEQUENCE</scope>
    <source>
        <strain evidence="2">VT162</strain>
    </source>
</reference>
<proteinExistence type="predicted"/>
<evidence type="ECO:0000313" key="3">
    <source>
        <dbReference type="Proteomes" id="UP001212997"/>
    </source>
</evidence>
<dbReference type="AlphaFoldDB" id="A0AAD5VEQ9"/>
<accession>A0AAD5VEQ9</accession>
<name>A0AAD5VEQ9_9APHY</name>
<dbReference type="Proteomes" id="UP001212997">
    <property type="component" value="Unassembled WGS sequence"/>
</dbReference>
<evidence type="ECO:0000256" key="1">
    <source>
        <dbReference type="SAM" id="MobiDB-lite"/>
    </source>
</evidence>
<keyword evidence="3" id="KW-1185">Reference proteome</keyword>
<feature type="region of interest" description="Disordered" evidence="1">
    <location>
        <begin position="604"/>
        <end position="637"/>
    </location>
</feature>
<protein>
    <submittedName>
        <fullName evidence="2">Uncharacterized protein</fullName>
    </submittedName>
</protein>
<organism evidence="2 3">
    <name type="scientific">Meripilus lineatus</name>
    <dbReference type="NCBI Taxonomy" id="2056292"/>
    <lineage>
        <taxon>Eukaryota</taxon>
        <taxon>Fungi</taxon>
        <taxon>Dikarya</taxon>
        <taxon>Basidiomycota</taxon>
        <taxon>Agaricomycotina</taxon>
        <taxon>Agaricomycetes</taxon>
        <taxon>Polyporales</taxon>
        <taxon>Meripilaceae</taxon>
        <taxon>Meripilus</taxon>
    </lineage>
</organism>
<evidence type="ECO:0000313" key="2">
    <source>
        <dbReference type="EMBL" id="KAJ3489479.1"/>
    </source>
</evidence>
<sequence>MDPAVIYANRLYSRSNGRPLWVPESSVEIGDVGFVDINTGKFSRIMNVMRSPNDPLNSRGVPDGFVPLILDEEAEITHSYLNRGAICSASVKKNCVSGSLSVSTDGIGASGVRYNFSCSEDEGAVLLLEDDADKCYHLSQKAFKDYMNRWFESWCSFAEKRGYEIGDPDLKGPILVRGWIKTSSWGVAAWRKTSRSHDVQLHGEIGGHIEAGVAFSISEGSSHSIQYRCGPKGPQSEDTHASCPTTKRKRDQCIFISYFEIEKLPFCPRKIVASAESAHSFEDDEEPPCSSAPKSVVATGELPDPVTGDPSRTLEHPGSGLAKRDIRKILSNGMKFRQPDTHQRNSPTHFELSPAENRPKYLPKPWFLPHPNLFKSSSSVSGEIGNNDNDKSFLLPYSFTCGGTCDPDASFDLPEVDIVGTPHDSSYPIHRHICSDRVALSAFNSIRSTTALHQIPEIENVSTTTQPSEWSPSARHTARWKVDVICDVQGIQVYELIVNDLSNDSQRPPRGDTYSKDGHAKVLLELVEVEILLSTKVASFMSLFQVCQHSQSMFGEGEACRHKNILYLRPSENAVPIHSRFLPQENIPQCQNVITVIDDVHPTAKPRKYSSENEGKRCSRRKLNQSPPAIMMAGGET</sequence>
<gene>
    <name evidence="2" type="ORF">NLI96_g2099</name>
</gene>
<dbReference type="EMBL" id="JANAWD010000044">
    <property type="protein sequence ID" value="KAJ3489479.1"/>
    <property type="molecule type" value="Genomic_DNA"/>
</dbReference>
<comment type="caution">
    <text evidence="2">The sequence shown here is derived from an EMBL/GenBank/DDBJ whole genome shotgun (WGS) entry which is preliminary data.</text>
</comment>
<feature type="region of interest" description="Disordered" evidence="1">
    <location>
        <begin position="278"/>
        <end position="319"/>
    </location>
</feature>